<dbReference type="Pfam" id="PF00646">
    <property type="entry name" value="F-box"/>
    <property type="match status" value="1"/>
</dbReference>
<accession>M8BXW2</accession>
<organism evidence="1">
    <name type="scientific">Aegilops tauschii</name>
    <name type="common">Tausch's goatgrass</name>
    <name type="synonym">Aegilops squarrosa</name>
    <dbReference type="NCBI Taxonomy" id="37682"/>
    <lineage>
        <taxon>Eukaryota</taxon>
        <taxon>Viridiplantae</taxon>
        <taxon>Streptophyta</taxon>
        <taxon>Embryophyta</taxon>
        <taxon>Tracheophyta</taxon>
        <taxon>Spermatophyta</taxon>
        <taxon>Magnoliopsida</taxon>
        <taxon>Liliopsida</taxon>
        <taxon>Poales</taxon>
        <taxon>Poaceae</taxon>
        <taxon>BOP clade</taxon>
        <taxon>Pooideae</taxon>
        <taxon>Triticodae</taxon>
        <taxon>Triticeae</taxon>
        <taxon>Triticinae</taxon>
        <taxon>Aegilops</taxon>
    </lineage>
</organism>
<name>M8BXW2_AEGTA</name>
<dbReference type="PANTHER" id="PTHR35545:SF26">
    <property type="entry name" value="F-BOX DOMAIN-CONTAINING PROTEIN"/>
    <property type="match status" value="1"/>
</dbReference>
<proteinExistence type="predicted"/>
<dbReference type="ExpressionAtlas" id="M8BXW2">
    <property type="expression patterns" value="baseline"/>
</dbReference>
<sequence>MDCCLGQPPSRAFSADNPSLASCDHQEEMDSIGPNKASHNTQNAFQSQVQRKKRACTCTSRYAAARALGSGNTRSICAWRSSLRRSTPSREGPPPGYGEPLPLRRGRRLRRASGVEEDRLGALPDDMLHLVLRRLDTRSALATSALSRRWASLPRELPTLEFKVRDILPRRYNQYLRRRGWGVEDLEVVVLNPGARHRAGYSFPHHCFADPNFPGDSVKLKKLRLSNCPPLSAGPDANPPPPRAFSALTVLILQDMPKSTGGHVYEGVIRRARHWRCCTSDAPGSRIKELLIELSGRALGMIDLRALPRLERLACMGAPLELNFGNVPRLAQLNLTYDEDANAKTLEFALLGVRNLYLLSSFLSRLTGLEDLVLRFTGPEMWVLLPLNDMPPLDKLKRLLVADVPSSWDITWIRYLLEAAPSLETLHIHVADDDDAGSAAAGDQ</sequence>
<dbReference type="PANTHER" id="PTHR35545">
    <property type="entry name" value="F-BOX DOMAIN-CONTAINING PROTEIN"/>
    <property type="match status" value="1"/>
</dbReference>
<protein>
    <submittedName>
        <fullName evidence="1">Uncharacterized protein</fullName>
    </submittedName>
</protein>
<dbReference type="EnsemblPlants" id="EMT11679">
    <property type="protein sequence ID" value="EMT11679"/>
    <property type="gene ID" value="F775_18996"/>
</dbReference>
<dbReference type="InterPro" id="IPR036047">
    <property type="entry name" value="F-box-like_dom_sf"/>
</dbReference>
<dbReference type="SUPFAM" id="SSF52047">
    <property type="entry name" value="RNI-like"/>
    <property type="match status" value="1"/>
</dbReference>
<dbReference type="PROSITE" id="PS50181">
    <property type="entry name" value="FBOX"/>
    <property type="match status" value="1"/>
</dbReference>
<dbReference type="SUPFAM" id="SSF81383">
    <property type="entry name" value="F-box domain"/>
    <property type="match status" value="1"/>
</dbReference>
<reference evidence="1" key="1">
    <citation type="submission" date="2015-06" db="UniProtKB">
        <authorList>
            <consortium name="EnsemblPlants"/>
        </authorList>
    </citation>
    <scope>IDENTIFICATION</scope>
</reference>
<evidence type="ECO:0000313" key="1">
    <source>
        <dbReference type="EnsemblPlants" id="EMT11679"/>
    </source>
</evidence>
<dbReference type="AlphaFoldDB" id="M8BXW2"/>
<dbReference type="InterPro" id="IPR001810">
    <property type="entry name" value="F-box_dom"/>
</dbReference>